<evidence type="ECO:0000256" key="2">
    <source>
        <dbReference type="ARBA" id="ARBA00022475"/>
    </source>
</evidence>
<evidence type="ECO:0000256" key="4">
    <source>
        <dbReference type="ARBA" id="ARBA00022679"/>
    </source>
</evidence>
<dbReference type="PANTHER" id="PTHR34220:SF7">
    <property type="entry name" value="SENSOR HISTIDINE KINASE YPDA"/>
    <property type="match status" value="1"/>
</dbReference>
<keyword evidence="4" id="KW-0808">Transferase</keyword>
<dbReference type="InterPro" id="IPR003594">
    <property type="entry name" value="HATPase_dom"/>
</dbReference>
<dbReference type="InterPro" id="IPR050640">
    <property type="entry name" value="Bact_2-comp_sensor_kinase"/>
</dbReference>
<protein>
    <submittedName>
        <fullName evidence="9">Sensor histidine kinase</fullName>
    </submittedName>
</protein>
<dbReference type="SMART" id="SM00387">
    <property type="entry name" value="HATPase_c"/>
    <property type="match status" value="1"/>
</dbReference>
<reference evidence="9 10" key="1">
    <citation type="submission" date="2020-04" db="EMBL/GenBank/DDBJ databases">
        <title>Novel Paenibacillus strain UniB2 isolated from commercial digestive syrup.</title>
        <authorList>
            <person name="Thorat V."/>
            <person name="Kirdat K."/>
            <person name="Tiwarekar B."/>
            <person name="Yadav A."/>
        </authorList>
    </citation>
    <scope>NUCLEOTIDE SEQUENCE [LARGE SCALE GENOMIC DNA]</scope>
    <source>
        <strain evidence="9 10">UniB2</strain>
    </source>
</reference>
<evidence type="ECO:0000313" key="10">
    <source>
        <dbReference type="Proteomes" id="UP000502136"/>
    </source>
</evidence>
<dbReference type="KEGG" id="palr:HGI30_20585"/>
<keyword evidence="6 7" id="KW-0472">Membrane</keyword>
<dbReference type="PANTHER" id="PTHR34220">
    <property type="entry name" value="SENSOR HISTIDINE KINASE YPDA"/>
    <property type="match status" value="1"/>
</dbReference>
<dbReference type="AlphaFoldDB" id="A0A6H2H1X8"/>
<dbReference type="Proteomes" id="UP000502136">
    <property type="component" value="Chromosome"/>
</dbReference>
<name>A0A6H2H1X8_9BACL</name>
<feature type="transmembrane region" description="Helical" evidence="7">
    <location>
        <begin position="21"/>
        <end position="44"/>
    </location>
</feature>
<dbReference type="Pfam" id="PF06580">
    <property type="entry name" value="His_kinase"/>
    <property type="match status" value="1"/>
</dbReference>
<dbReference type="Pfam" id="PF02518">
    <property type="entry name" value="HATPase_c"/>
    <property type="match status" value="1"/>
</dbReference>
<dbReference type="PROSITE" id="PS50885">
    <property type="entry name" value="HAMP"/>
    <property type="match status" value="1"/>
</dbReference>
<evidence type="ECO:0000256" key="5">
    <source>
        <dbReference type="ARBA" id="ARBA00022777"/>
    </source>
</evidence>
<proteinExistence type="predicted"/>
<dbReference type="RefSeq" id="WP_168909225.1">
    <property type="nucleotide sequence ID" value="NZ_CP051428.1"/>
</dbReference>
<dbReference type="CDD" id="cd06225">
    <property type="entry name" value="HAMP"/>
    <property type="match status" value="1"/>
</dbReference>
<dbReference type="GO" id="GO:0000155">
    <property type="term" value="F:phosphorelay sensor kinase activity"/>
    <property type="evidence" value="ECO:0007669"/>
    <property type="project" value="InterPro"/>
</dbReference>
<dbReference type="InterPro" id="IPR010559">
    <property type="entry name" value="Sig_transdc_His_kin_internal"/>
</dbReference>
<dbReference type="SMART" id="SM00304">
    <property type="entry name" value="HAMP"/>
    <property type="match status" value="1"/>
</dbReference>
<evidence type="ECO:0000313" key="9">
    <source>
        <dbReference type="EMBL" id="QJC53691.1"/>
    </source>
</evidence>
<keyword evidence="2" id="KW-1003">Cell membrane</keyword>
<evidence type="ECO:0000256" key="7">
    <source>
        <dbReference type="SAM" id="Phobius"/>
    </source>
</evidence>
<feature type="domain" description="HAMP" evidence="8">
    <location>
        <begin position="319"/>
        <end position="371"/>
    </location>
</feature>
<evidence type="ECO:0000256" key="3">
    <source>
        <dbReference type="ARBA" id="ARBA00022553"/>
    </source>
</evidence>
<dbReference type="SUPFAM" id="SSF158472">
    <property type="entry name" value="HAMP domain-like"/>
    <property type="match status" value="1"/>
</dbReference>
<evidence type="ECO:0000259" key="8">
    <source>
        <dbReference type="PROSITE" id="PS50885"/>
    </source>
</evidence>
<keyword evidence="10" id="KW-1185">Reference proteome</keyword>
<keyword evidence="5 9" id="KW-0418">Kinase</keyword>
<keyword evidence="3" id="KW-0597">Phosphoprotein</keyword>
<gene>
    <name evidence="9" type="ORF">HGI30_20585</name>
</gene>
<dbReference type="GO" id="GO:0005886">
    <property type="term" value="C:plasma membrane"/>
    <property type="evidence" value="ECO:0007669"/>
    <property type="project" value="UniProtKB-SubCell"/>
</dbReference>
<dbReference type="Gene3D" id="3.30.565.10">
    <property type="entry name" value="Histidine kinase-like ATPase, C-terminal domain"/>
    <property type="match status" value="1"/>
</dbReference>
<accession>A0A6H2H1X8</accession>
<keyword evidence="7" id="KW-1133">Transmembrane helix</keyword>
<evidence type="ECO:0000256" key="6">
    <source>
        <dbReference type="ARBA" id="ARBA00023136"/>
    </source>
</evidence>
<dbReference type="Gene3D" id="6.10.340.10">
    <property type="match status" value="1"/>
</dbReference>
<evidence type="ECO:0000256" key="1">
    <source>
        <dbReference type="ARBA" id="ARBA00004651"/>
    </source>
</evidence>
<dbReference type="SUPFAM" id="SSF55874">
    <property type="entry name" value="ATPase domain of HSP90 chaperone/DNA topoisomerase II/histidine kinase"/>
    <property type="match status" value="1"/>
</dbReference>
<organism evidence="9 10">
    <name type="scientific">Paenibacillus albicereus</name>
    <dbReference type="NCBI Taxonomy" id="2726185"/>
    <lineage>
        <taxon>Bacteria</taxon>
        <taxon>Bacillati</taxon>
        <taxon>Bacillota</taxon>
        <taxon>Bacilli</taxon>
        <taxon>Bacillales</taxon>
        <taxon>Paenibacillaceae</taxon>
        <taxon>Paenibacillus</taxon>
    </lineage>
</organism>
<keyword evidence="7" id="KW-0812">Transmembrane</keyword>
<dbReference type="InterPro" id="IPR003660">
    <property type="entry name" value="HAMP_dom"/>
</dbReference>
<comment type="subcellular location">
    <subcellularLocation>
        <location evidence="1">Cell membrane</location>
        <topology evidence="1">Multi-pass membrane protein</topology>
    </subcellularLocation>
</comment>
<sequence>MRALASRMSRSFHNLRLKNQLFIAFLIVVLIPVLIAGLFLTAAYRSNVLEQATRQTTNNVDKIVTQISDVLRVPIDLSDDYMISESLKEVASGRYETVYEATKALWDFTSFTDASSLYREVSGIRLYHGNPTLLNNGEFVLETPEIGRQPWHQAAMGRDGIHWRYVAGESVLDGKQLSLVRRIPFAEYRSSGILVIEVNPALFNAMLKQEPYDTMIADADGTIAAARNSAWVGRNLRELDMPGIAELGAGTYEQQIDGEAYRVVIEDLMPRSSVEGLRIVSLFQVQSIVGEANRVALLGLGVLGASMAVGFVLIWIVSTMLTRRTLVLYRNMSRISKGDFSVHSDIQGNDEIGLLSRQFNSMVANIRELMAEVEDSHRQRIAMEVRQRDIKLKMMASQINPHFLFNALESIRMRIHMKGEKEIASVVRMLGRLIRNNIEIGSRHIPLAEELEIVRYYLEIQKFRYGSDRLAYELEAAGAAGATLVPPLIVQPLVENAVVHGLEGIGSGGRVTVRARLAEDGALEVEVADNGVGMPPERLAQVREALDDEAEDKGHRIGLRNVHQRLALGFGRESGLTVESREGHGTRVFFRIRDKEG</sequence>
<dbReference type="EMBL" id="CP051428">
    <property type="protein sequence ID" value="QJC53691.1"/>
    <property type="molecule type" value="Genomic_DNA"/>
</dbReference>
<feature type="transmembrane region" description="Helical" evidence="7">
    <location>
        <begin position="295"/>
        <end position="317"/>
    </location>
</feature>
<dbReference type="InterPro" id="IPR036890">
    <property type="entry name" value="HATPase_C_sf"/>
</dbReference>
<dbReference type="Pfam" id="PF00672">
    <property type="entry name" value="HAMP"/>
    <property type="match status" value="1"/>
</dbReference>